<dbReference type="EMBL" id="CP009288">
    <property type="protein sequence ID" value="AIQ14402.1"/>
    <property type="molecule type" value="Genomic_DNA"/>
</dbReference>
<sequence>MFNKQKRPFWQLSSVFAVIIMLVLALSWSNPAENAAQMDASMADMMSNEILGSATIPDLFTIGTMDSPEASSGNGGHSGHHDQTGRLYAIHLITTALLVFTLPIIIAGAVFLAIVWPKPVKWRNSK</sequence>
<feature type="transmembrane region" description="Helical" evidence="1">
    <location>
        <begin position="88"/>
        <end position="116"/>
    </location>
</feature>
<keyword evidence="1" id="KW-1133">Transmembrane helix</keyword>
<evidence type="ECO:0000313" key="2">
    <source>
        <dbReference type="EMBL" id="AIQ14402.1"/>
    </source>
</evidence>
<dbReference type="AlphaFoldDB" id="A0A089HTM4"/>
<organism evidence="2 3">
    <name type="scientific">Paenibacillus durus</name>
    <name type="common">Paenibacillus azotofixans</name>
    <dbReference type="NCBI Taxonomy" id="44251"/>
    <lineage>
        <taxon>Bacteria</taxon>
        <taxon>Bacillati</taxon>
        <taxon>Bacillota</taxon>
        <taxon>Bacilli</taxon>
        <taxon>Bacillales</taxon>
        <taxon>Paenibacillaceae</taxon>
        <taxon>Paenibacillus</taxon>
    </lineage>
</organism>
<accession>A0A089HTM4</accession>
<keyword evidence="1" id="KW-0472">Membrane</keyword>
<dbReference type="OrthoDB" id="2611590at2"/>
<dbReference type="KEGG" id="pdu:PDUR_22740"/>
<dbReference type="RefSeq" id="WP_042208176.1">
    <property type="nucleotide sequence ID" value="NZ_CP009288.1"/>
</dbReference>
<gene>
    <name evidence="2" type="ORF">PDUR_22740</name>
</gene>
<dbReference type="eggNOG" id="ENOG502ZFIJ">
    <property type="taxonomic scope" value="Bacteria"/>
</dbReference>
<dbReference type="Proteomes" id="UP000029409">
    <property type="component" value="Chromosome"/>
</dbReference>
<feature type="transmembrane region" description="Helical" evidence="1">
    <location>
        <begin position="9"/>
        <end position="28"/>
    </location>
</feature>
<evidence type="ECO:0000313" key="3">
    <source>
        <dbReference type="Proteomes" id="UP000029409"/>
    </source>
</evidence>
<keyword evidence="3" id="KW-1185">Reference proteome</keyword>
<evidence type="ECO:0000256" key="1">
    <source>
        <dbReference type="SAM" id="Phobius"/>
    </source>
</evidence>
<proteinExistence type="predicted"/>
<reference evidence="2 3" key="1">
    <citation type="submission" date="2014-08" db="EMBL/GenBank/DDBJ databases">
        <title>Comparative genomics of the Paenibacillus odorifer group.</title>
        <authorList>
            <person name="den Bakker H.C."/>
            <person name="Tsai Y.-C."/>
            <person name="Martin N."/>
            <person name="Korlach J."/>
            <person name="Wiedmann M."/>
        </authorList>
    </citation>
    <scope>NUCLEOTIDE SEQUENCE [LARGE SCALE GENOMIC DNA]</scope>
    <source>
        <strain evidence="2 3">DSM 1735</strain>
    </source>
</reference>
<keyword evidence="1" id="KW-0812">Transmembrane</keyword>
<protein>
    <submittedName>
        <fullName evidence="2">Uncharacterized protein</fullName>
    </submittedName>
</protein>
<name>A0A089HTM4_PAEDU</name>
<dbReference type="STRING" id="44251.PDUR_22740"/>